<dbReference type="AlphaFoldDB" id="B1I264"/>
<keyword evidence="5" id="KW-0573">Peptidoglycan synthesis</keyword>
<dbReference type="GO" id="GO:0004326">
    <property type="term" value="F:tetrahydrofolylpolyglutamate synthase activity"/>
    <property type="evidence" value="ECO:0007669"/>
    <property type="project" value="InterPro"/>
</dbReference>
<dbReference type="STRING" id="477974.Daud_0588"/>
<evidence type="ECO:0000256" key="5">
    <source>
        <dbReference type="HAMAP-Rule" id="MF_02214"/>
    </source>
</evidence>
<proteinExistence type="inferred from homology"/>
<dbReference type="HAMAP" id="MF_02214">
    <property type="entry name" value="Lipid_II_synth_MurT"/>
    <property type="match status" value="1"/>
</dbReference>
<keyword evidence="9" id="KW-1185">Reference proteome</keyword>
<feature type="domain" description="Mur ligase central" evidence="6">
    <location>
        <begin position="58"/>
        <end position="200"/>
    </location>
</feature>
<keyword evidence="5" id="KW-0479">Metal-binding</keyword>
<keyword evidence="5" id="KW-0133">Cell shape</keyword>
<keyword evidence="4 5" id="KW-0067">ATP-binding</keyword>
<evidence type="ECO:0000259" key="7">
    <source>
        <dbReference type="Pfam" id="PF08353"/>
    </source>
</evidence>
<dbReference type="PANTHER" id="PTHR23135">
    <property type="entry name" value="MUR LIGASE FAMILY MEMBER"/>
    <property type="match status" value="1"/>
</dbReference>
<accession>B1I264</accession>
<dbReference type="GO" id="GO:0005524">
    <property type="term" value="F:ATP binding"/>
    <property type="evidence" value="ECO:0007669"/>
    <property type="project" value="UniProtKB-UniRule"/>
</dbReference>
<dbReference type="HOGENOM" id="CLU_041534_0_0_9"/>
<dbReference type="InterPro" id="IPR036565">
    <property type="entry name" value="Mur-like_cat_sf"/>
</dbReference>
<dbReference type="PANTHER" id="PTHR23135:SF7">
    <property type="entry name" value="LIPID II ISOGLUTAMINYL SYNTHASE (GLUTAMINE-HYDROLYZING) SUBUNIT MURT"/>
    <property type="match status" value="1"/>
</dbReference>
<comment type="function">
    <text evidence="5">The lipid II isoglutaminyl synthase complex catalyzes the formation of alpha-D-isoglutamine in the cell wall lipid II stem peptide. The MurT subunit catalyzes the ATP-dependent amidation of D-glutamate residue of lipid II, converting it to an isoglutamine residue.</text>
</comment>
<gene>
    <name evidence="5" type="primary">murT</name>
    <name evidence="8" type="ordered locus">Daud_0588</name>
</gene>
<dbReference type="EC" id="6.3.5.13" evidence="5"/>
<dbReference type="EMBL" id="CP000860">
    <property type="protein sequence ID" value="ACA59122.1"/>
    <property type="molecule type" value="Genomic_DNA"/>
</dbReference>
<evidence type="ECO:0000256" key="4">
    <source>
        <dbReference type="ARBA" id="ARBA00022840"/>
    </source>
</evidence>
<comment type="subunit">
    <text evidence="5">Forms a heterodimer with GatD.</text>
</comment>
<dbReference type="InterPro" id="IPR018109">
    <property type="entry name" value="Folylpolyglutamate_synth_CS"/>
</dbReference>
<reference evidence="8 9" key="2">
    <citation type="journal article" date="2008" name="Science">
        <title>Environmental genomics reveals a single-species ecosystem deep within Earth.</title>
        <authorList>
            <person name="Chivian D."/>
            <person name="Brodie E.L."/>
            <person name="Alm E.J."/>
            <person name="Culley D.E."/>
            <person name="Dehal P.S."/>
            <person name="Desantis T.Z."/>
            <person name="Gihring T.M."/>
            <person name="Lapidus A."/>
            <person name="Lin L.H."/>
            <person name="Lowry S.R."/>
            <person name="Moser D.P."/>
            <person name="Richardson P.M."/>
            <person name="Southam G."/>
            <person name="Wanger G."/>
            <person name="Pratt L.M."/>
            <person name="Andersen G.L."/>
            <person name="Hazen T.C."/>
            <person name="Brockman F.J."/>
            <person name="Arkin A.P."/>
            <person name="Onstott T.C."/>
        </authorList>
    </citation>
    <scope>NUCLEOTIDE SEQUENCE [LARGE SCALE GENOMIC DNA]</scope>
    <source>
        <strain evidence="8 9">MP104C</strain>
    </source>
</reference>
<feature type="binding site" evidence="5">
    <location>
        <position position="216"/>
    </location>
    <ligand>
        <name>Zn(2+)</name>
        <dbReference type="ChEBI" id="CHEBI:29105"/>
    </ligand>
</feature>
<comment type="catalytic activity">
    <reaction evidence="5">
        <text>beta-D-GlcNAc-(1-&gt;4)-Mur2Ac(oyl-L-Ala-gamma-D-Glu-L-Lys-D-Ala-D-Ala)-di-trans,octa-cis-undecaprenyl diphosphate + ATP = beta-D-GlcNAc-(1-&gt;4)-Mur2Ac(oyl-L-Ala-gamma-D-O-P-Glu-L-Lys-D-Ala-D-Ala)-di-trans,octa-cis-undecaprenyl diphosphate + ADP</text>
        <dbReference type="Rhea" id="RHEA:59488"/>
        <dbReference type="ChEBI" id="CHEBI:30616"/>
        <dbReference type="ChEBI" id="CHEBI:60033"/>
        <dbReference type="ChEBI" id="CHEBI:143132"/>
        <dbReference type="ChEBI" id="CHEBI:456216"/>
    </reaction>
</comment>
<dbReference type="GO" id="GO:0008270">
    <property type="term" value="F:zinc ion binding"/>
    <property type="evidence" value="ECO:0007669"/>
    <property type="project" value="UniProtKB-UniRule"/>
</dbReference>
<keyword evidence="2 5" id="KW-0436">Ligase</keyword>
<dbReference type="Gene3D" id="3.40.1190.10">
    <property type="entry name" value="Mur-like, catalytic domain"/>
    <property type="match status" value="1"/>
</dbReference>
<evidence type="ECO:0000256" key="1">
    <source>
        <dbReference type="ARBA" id="ARBA00004752"/>
    </source>
</evidence>
<sequence>MLMNGRLLIAICGAKSAARCSQMLGRPGSSLPGKVALALYPGTLRQLAARAERGVILVTGTNGKTTTNNMLARILREAGQRVVCNREGANLVTGVTTAFVREADLRGRLRFDYAVLEVDEAAFPGVAAQVNPRAVVVTNFFRDQLDRYGELDTTIALIREALKRLPRVRLVLNADDPLVAQFGLLGLRTVHYGLAPHARVVEGGHHTREARFCPQCGTTLQYSFYHYSQLGLFRCAGCGFRRPEPEVEALQARYQGEGVSCVIRRGDEEYVLEMQTQGFYNLYNALAAYTAGTLLGVDPVRVIGSLETYEPAVGRLERFRYRDKPVFLNLVKNPAGFNEGLNLLPANPGTKDVFIAVNDNVADGRDISWLWDVDFEMLETVQERVPRFVCSGLRAEDMGVRLKYAGVDPKRIVVQPNLKTAVATTLEGPGEAAYFFATYTALWPVERILRPRLTPEGRMDHAHRGTSIS</sequence>
<dbReference type="UniPathway" id="UPA00219"/>
<dbReference type="Pfam" id="PF08245">
    <property type="entry name" value="Mur_ligase_M"/>
    <property type="match status" value="1"/>
</dbReference>
<dbReference type="GO" id="GO:0008360">
    <property type="term" value="P:regulation of cell shape"/>
    <property type="evidence" value="ECO:0007669"/>
    <property type="project" value="UniProtKB-KW"/>
</dbReference>
<feature type="active site" evidence="5">
    <location>
        <position position="366"/>
    </location>
</feature>
<evidence type="ECO:0000256" key="2">
    <source>
        <dbReference type="ARBA" id="ARBA00022598"/>
    </source>
</evidence>
<reference evidence="9" key="1">
    <citation type="submission" date="2007-10" db="EMBL/GenBank/DDBJ databases">
        <title>Complete sequence of chromosome of Desulforudis audaxviator MP104C.</title>
        <authorList>
            <person name="Copeland A."/>
            <person name="Lucas S."/>
            <person name="Lapidus A."/>
            <person name="Barry K."/>
            <person name="Glavina del Rio T."/>
            <person name="Dalin E."/>
            <person name="Tice H."/>
            <person name="Bruce D."/>
            <person name="Pitluck S."/>
            <person name="Lowry S.R."/>
            <person name="Larimer F."/>
            <person name="Land M.L."/>
            <person name="Hauser L."/>
            <person name="Kyrpides N."/>
            <person name="Ivanova N.N."/>
            <person name="Richardson P."/>
        </authorList>
    </citation>
    <scope>NUCLEOTIDE SEQUENCE [LARGE SCALE GENOMIC DNA]</scope>
    <source>
        <strain evidence="9">MP104C</strain>
    </source>
</reference>
<evidence type="ECO:0000259" key="6">
    <source>
        <dbReference type="Pfam" id="PF08245"/>
    </source>
</evidence>
<organism evidence="8 9">
    <name type="scientific">Desulforudis audaxviator (strain MP104C)</name>
    <dbReference type="NCBI Taxonomy" id="477974"/>
    <lineage>
        <taxon>Bacteria</taxon>
        <taxon>Bacillati</taxon>
        <taxon>Bacillota</taxon>
        <taxon>Clostridia</taxon>
        <taxon>Thermoanaerobacterales</taxon>
        <taxon>Candidatus Desulforudaceae</taxon>
        <taxon>Candidatus Desulforudis</taxon>
    </lineage>
</organism>
<dbReference type="InterPro" id="IPR043703">
    <property type="entry name" value="Lipid_II_synth_MurT"/>
</dbReference>
<dbReference type="SUPFAM" id="SSF53623">
    <property type="entry name" value="MurD-like peptide ligases, catalytic domain"/>
    <property type="match status" value="1"/>
</dbReference>
<dbReference type="Pfam" id="PF08353">
    <property type="entry name" value="MurT_C"/>
    <property type="match status" value="1"/>
</dbReference>
<comment type="pathway">
    <text evidence="1 5">Cell wall biogenesis; peptidoglycan biosynthesis.</text>
</comment>
<dbReference type="eggNOG" id="COG0769">
    <property type="taxonomic scope" value="Bacteria"/>
</dbReference>
<evidence type="ECO:0000256" key="3">
    <source>
        <dbReference type="ARBA" id="ARBA00022741"/>
    </source>
</evidence>
<dbReference type="InterPro" id="IPR013221">
    <property type="entry name" value="Mur_ligase_cen"/>
</dbReference>
<comment type="similarity">
    <text evidence="5">Belongs to the MurCDEF family. MurT subfamily.</text>
</comment>
<dbReference type="GO" id="GO:0071555">
    <property type="term" value="P:cell wall organization"/>
    <property type="evidence" value="ECO:0007669"/>
    <property type="project" value="UniProtKB-KW"/>
</dbReference>
<feature type="binding site" evidence="5">
    <location>
        <position position="238"/>
    </location>
    <ligand>
        <name>Zn(2+)</name>
        <dbReference type="ChEBI" id="CHEBI:29105"/>
    </ligand>
</feature>
<dbReference type="PROSITE" id="PS01011">
    <property type="entry name" value="FOLYLPOLYGLU_SYNT_1"/>
    <property type="match status" value="1"/>
</dbReference>
<feature type="domain" description="Lipid II isoglutaminyl synthase (glutamine-hydrolyzing) subunit MurT C-terminal" evidence="7">
    <location>
        <begin position="330"/>
        <end position="442"/>
    </location>
</feature>
<dbReference type="KEGG" id="dau:Daud_0588"/>
<keyword evidence="5" id="KW-0862">Zinc</keyword>
<dbReference type="GO" id="GO:0140282">
    <property type="term" value="F:carbon-nitrogen ligase activity on lipid II"/>
    <property type="evidence" value="ECO:0007669"/>
    <property type="project" value="UniProtKB-UniRule"/>
</dbReference>
<evidence type="ECO:0000313" key="9">
    <source>
        <dbReference type="Proteomes" id="UP000008544"/>
    </source>
</evidence>
<feature type="binding site" evidence="5">
    <location>
        <position position="235"/>
    </location>
    <ligand>
        <name>Zn(2+)</name>
        <dbReference type="ChEBI" id="CHEBI:29105"/>
    </ligand>
</feature>
<keyword evidence="3 5" id="KW-0547">Nucleotide-binding</keyword>
<dbReference type="Proteomes" id="UP000008544">
    <property type="component" value="Chromosome"/>
</dbReference>
<dbReference type="InterPro" id="IPR013564">
    <property type="entry name" value="MurT_C"/>
</dbReference>
<dbReference type="GO" id="GO:0009252">
    <property type="term" value="P:peptidoglycan biosynthetic process"/>
    <property type="evidence" value="ECO:0007669"/>
    <property type="project" value="UniProtKB-UniRule"/>
</dbReference>
<comment type="catalytic activity">
    <reaction evidence="5">
        <text>beta-D-GlcNAc-(1-&gt;4)-Mur2Ac(oyl-L-Ala-gamma-D-Glu-L-Lys-D-Ala-D-Ala)-di-trans,octa-cis-undecaprenyl diphosphate + L-glutamine + ATP + H2O = beta-D-GlcNAc-(1-&gt;4)-Mur2Ac(oyl-L-Ala-D-isoglutaminyl-L-Lys-D-Ala-D-Ala)-di-trans,octa-cis-undecaprenyl diphosphate + L-glutamate + ADP + phosphate + H(+)</text>
        <dbReference type="Rhea" id="RHEA:57928"/>
        <dbReference type="ChEBI" id="CHEBI:15377"/>
        <dbReference type="ChEBI" id="CHEBI:15378"/>
        <dbReference type="ChEBI" id="CHEBI:29985"/>
        <dbReference type="ChEBI" id="CHEBI:30616"/>
        <dbReference type="ChEBI" id="CHEBI:43474"/>
        <dbReference type="ChEBI" id="CHEBI:58359"/>
        <dbReference type="ChEBI" id="CHEBI:60033"/>
        <dbReference type="ChEBI" id="CHEBI:62233"/>
        <dbReference type="ChEBI" id="CHEBI:456216"/>
        <dbReference type="EC" id="6.3.5.13"/>
    </reaction>
</comment>
<name>B1I264_DESAP</name>
<keyword evidence="5" id="KW-0961">Cell wall biogenesis/degradation</keyword>
<protein>
    <recommendedName>
        <fullName evidence="5">Lipid II isoglutaminyl synthase (glutamine-hydrolyzing) subunit MurT</fullName>
        <ecNumber evidence="5">6.3.5.13</ecNumber>
    </recommendedName>
</protein>
<evidence type="ECO:0000313" key="8">
    <source>
        <dbReference type="EMBL" id="ACA59122.1"/>
    </source>
</evidence>
<comment type="catalytic activity">
    <reaction evidence="5">
        <text>beta-D-GlcNAc-(1-&gt;4)-Mur2Ac(oyl-L-Ala-gamma-D-O-P-Glu-L-Lys-D-Ala-D-Ala)-di-trans,octa-cis-undecaprenyl diphosphate + NH4(+) = beta-D-GlcNAc-(1-&gt;4)-Mur2Ac(oyl-L-Ala-D-isoglutaminyl-L-Lys-D-Ala-D-Ala)-di-trans,octa-cis-undecaprenyl diphosphate + phosphate + H(+)</text>
        <dbReference type="Rhea" id="RHEA:57932"/>
        <dbReference type="ChEBI" id="CHEBI:15378"/>
        <dbReference type="ChEBI" id="CHEBI:28938"/>
        <dbReference type="ChEBI" id="CHEBI:43474"/>
        <dbReference type="ChEBI" id="CHEBI:62233"/>
        <dbReference type="ChEBI" id="CHEBI:143132"/>
    </reaction>
</comment>
<feature type="binding site" evidence="5">
    <location>
        <position position="213"/>
    </location>
    <ligand>
        <name>Zn(2+)</name>
        <dbReference type="ChEBI" id="CHEBI:29105"/>
    </ligand>
</feature>